<dbReference type="InterPro" id="IPR009057">
    <property type="entry name" value="Homeodomain-like_sf"/>
</dbReference>
<dbReference type="Pfam" id="PF12833">
    <property type="entry name" value="HTH_18"/>
    <property type="match status" value="1"/>
</dbReference>
<protein>
    <submittedName>
        <fullName evidence="5">Putative AraC-family transcriptional regulator</fullName>
    </submittedName>
</protein>
<dbReference type="AlphaFoldDB" id="A0A1B1BNW0"/>
<keyword evidence="6" id="KW-1185">Reference proteome</keyword>
<dbReference type="KEGG" id="cart:PA27867_3277"/>
<evidence type="ECO:0000256" key="1">
    <source>
        <dbReference type="ARBA" id="ARBA00023015"/>
    </source>
</evidence>
<name>A0A1B1BNW0_9MICO</name>
<dbReference type="SMART" id="SM00342">
    <property type="entry name" value="HTH_ARAC"/>
    <property type="match status" value="1"/>
</dbReference>
<keyword evidence="1" id="KW-0805">Transcription regulation</keyword>
<dbReference type="PRINTS" id="PR00032">
    <property type="entry name" value="HTHARAC"/>
</dbReference>
<dbReference type="PROSITE" id="PS00041">
    <property type="entry name" value="HTH_ARAC_FAMILY_1"/>
    <property type="match status" value="1"/>
</dbReference>
<dbReference type="GO" id="GO:0043565">
    <property type="term" value="F:sequence-specific DNA binding"/>
    <property type="evidence" value="ECO:0007669"/>
    <property type="project" value="InterPro"/>
</dbReference>
<gene>
    <name evidence="5" type="ORF">PA27867_3277</name>
</gene>
<evidence type="ECO:0000256" key="2">
    <source>
        <dbReference type="ARBA" id="ARBA00023125"/>
    </source>
</evidence>
<dbReference type="Gene3D" id="1.10.10.60">
    <property type="entry name" value="Homeodomain-like"/>
    <property type="match status" value="1"/>
</dbReference>
<sequence length="323" mass="34809">MFRTFFVSYSTDMATDRLSEVLDLIEVRSVVSGGSAVRGRWRTHSSISDDLKFIAVVRGSASLTTNGADRAELVAGDVAILNGRSWLTLEGGDREGEPVTVLPPSAGSTISDADAAADDVDILIGGRVELNPTGKDLLLRALPAVAHVGATSAVGAHLRGHVQRLFSEIVAGRVGADFAIRQYGQLLVLDVVRGFMQNADMPAGWLKVLTDERLRPALDMIHEQPARSWGLEDLARASSMSRTTFAERFRAAAGTPPLAYLISWRMLLAQRELRSGDTRVGALARELGYSSESAFSTAFKRHVGEAPLAYRTRMSAASAQRKA</sequence>
<organism evidence="5 6">
    <name type="scientific">Cryobacterium arcticum</name>
    <dbReference type="NCBI Taxonomy" id="670052"/>
    <lineage>
        <taxon>Bacteria</taxon>
        <taxon>Bacillati</taxon>
        <taxon>Actinomycetota</taxon>
        <taxon>Actinomycetes</taxon>
        <taxon>Micrococcales</taxon>
        <taxon>Microbacteriaceae</taxon>
        <taxon>Cryobacterium</taxon>
    </lineage>
</organism>
<dbReference type="Pfam" id="PF12852">
    <property type="entry name" value="Cupin_6"/>
    <property type="match status" value="1"/>
</dbReference>
<keyword evidence="3" id="KW-0804">Transcription</keyword>
<dbReference type="InterPro" id="IPR020449">
    <property type="entry name" value="Tscrpt_reg_AraC-type_HTH"/>
</dbReference>
<dbReference type="InterPro" id="IPR050204">
    <property type="entry name" value="AraC_XylS_family_regulators"/>
</dbReference>
<evidence type="ECO:0000313" key="6">
    <source>
        <dbReference type="Proteomes" id="UP000092582"/>
    </source>
</evidence>
<dbReference type="PROSITE" id="PS01124">
    <property type="entry name" value="HTH_ARAC_FAMILY_2"/>
    <property type="match status" value="1"/>
</dbReference>
<dbReference type="PANTHER" id="PTHR46796:SF7">
    <property type="entry name" value="ARAC FAMILY TRANSCRIPTIONAL REGULATOR"/>
    <property type="match status" value="1"/>
</dbReference>
<feature type="domain" description="HTH araC/xylS-type" evidence="4">
    <location>
        <begin position="215"/>
        <end position="313"/>
    </location>
</feature>
<evidence type="ECO:0000313" key="5">
    <source>
        <dbReference type="EMBL" id="ANP74206.1"/>
    </source>
</evidence>
<dbReference type="InterPro" id="IPR032783">
    <property type="entry name" value="AraC_lig"/>
</dbReference>
<keyword evidence="2" id="KW-0238">DNA-binding</keyword>
<proteinExistence type="predicted"/>
<dbReference type="PANTHER" id="PTHR46796">
    <property type="entry name" value="HTH-TYPE TRANSCRIPTIONAL ACTIVATOR RHAS-RELATED"/>
    <property type="match status" value="1"/>
</dbReference>
<dbReference type="InterPro" id="IPR018062">
    <property type="entry name" value="HTH_AraC-typ_CS"/>
</dbReference>
<dbReference type="SUPFAM" id="SSF46689">
    <property type="entry name" value="Homeodomain-like"/>
    <property type="match status" value="2"/>
</dbReference>
<dbReference type="STRING" id="670052.PA27867_3277"/>
<reference evidence="5 6" key="1">
    <citation type="submission" date="2016-06" db="EMBL/GenBank/DDBJ databases">
        <title>Genome sequencing of Cryobacterium arcticum PAMC 27867.</title>
        <authorList>
            <person name="Lee J."/>
            <person name="Kim O.-S."/>
        </authorList>
    </citation>
    <scope>NUCLEOTIDE SEQUENCE [LARGE SCALE GENOMIC DNA]</scope>
    <source>
        <strain evidence="5 6">PAMC 27867</strain>
    </source>
</reference>
<dbReference type="Proteomes" id="UP000092582">
    <property type="component" value="Chromosome 1"/>
</dbReference>
<dbReference type="EMBL" id="CP016282">
    <property type="protein sequence ID" value="ANP74206.1"/>
    <property type="molecule type" value="Genomic_DNA"/>
</dbReference>
<dbReference type="GO" id="GO:0003700">
    <property type="term" value="F:DNA-binding transcription factor activity"/>
    <property type="evidence" value="ECO:0007669"/>
    <property type="project" value="InterPro"/>
</dbReference>
<dbReference type="PATRIC" id="fig|670052.7.peg.3372"/>
<dbReference type="InterPro" id="IPR018060">
    <property type="entry name" value="HTH_AraC"/>
</dbReference>
<evidence type="ECO:0000259" key="4">
    <source>
        <dbReference type="PROSITE" id="PS01124"/>
    </source>
</evidence>
<evidence type="ECO:0000256" key="3">
    <source>
        <dbReference type="ARBA" id="ARBA00023163"/>
    </source>
</evidence>
<accession>A0A1B1BNW0</accession>